<feature type="region of interest" description="Disordered" evidence="1">
    <location>
        <begin position="42"/>
        <end position="84"/>
    </location>
</feature>
<feature type="compositionally biased region" description="Basic residues" evidence="1">
    <location>
        <begin position="73"/>
        <end position="84"/>
    </location>
</feature>
<dbReference type="Proteomes" id="UP000008068">
    <property type="component" value="Unassembled WGS sequence"/>
</dbReference>
<reference evidence="3" key="1">
    <citation type="submission" date="2011-07" db="EMBL/GenBank/DDBJ databases">
        <authorList>
            <consortium name="Caenorhabditis brenneri Sequencing and Analysis Consortium"/>
            <person name="Wilson R.K."/>
        </authorList>
    </citation>
    <scope>NUCLEOTIDE SEQUENCE [LARGE SCALE GENOMIC DNA]</scope>
    <source>
        <strain evidence="3">PB2801</strain>
    </source>
</reference>
<name>G0M6Y6_CAEBE</name>
<dbReference type="EMBL" id="GL379786">
    <property type="protein sequence ID" value="EGT29956.1"/>
    <property type="molecule type" value="Genomic_DNA"/>
</dbReference>
<gene>
    <name evidence="2" type="ORF">CAEBREN_30833</name>
</gene>
<protein>
    <submittedName>
        <fullName evidence="2">Uncharacterized protein</fullName>
    </submittedName>
</protein>
<evidence type="ECO:0000313" key="2">
    <source>
        <dbReference type="EMBL" id="EGT29956.1"/>
    </source>
</evidence>
<dbReference type="AlphaFoldDB" id="G0M6Y6"/>
<evidence type="ECO:0000313" key="3">
    <source>
        <dbReference type="Proteomes" id="UP000008068"/>
    </source>
</evidence>
<dbReference type="HOGENOM" id="CLU_2529436_0_0_1"/>
<organism evidence="3">
    <name type="scientific">Caenorhabditis brenneri</name>
    <name type="common">Nematode worm</name>
    <dbReference type="NCBI Taxonomy" id="135651"/>
    <lineage>
        <taxon>Eukaryota</taxon>
        <taxon>Metazoa</taxon>
        <taxon>Ecdysozoa</taxon>
        <taxon>Nematoda</taxon>
        <taxon>Chromadorea</taxon>
        <taxon>Rhabditida</taxon>
        <taxon>Rhabditina</taxon>
        <taxon>Rhabditomorpha</taxon>
        <taxon>Rhabditoidea</taxon>
        <taxon>Rhabditidae</taxon>
        <taxon>Peloderinae</taxon>
        <taxon>Caenorhabditis</taxon>
    </lineage>
</organism>
<evidence type="ECO:0000256" key="1">
    <source>
        <dbReference type="SAM" id="MobiDB-lite"/>
    </source>
</evidence>
<sequence length="84" mass="8871">MDYMFGVAVKVAVVNVSMQPANHTASRASSWLMIRNSYSSKLSSSNMQKEGKTGGGDSGIARMAKVGGGKSGRVSRKTSRRAVC</sequence>
<dbReference type="InParanoid" id="G0M6Y6"/>
<keyword evidence="3" id="KW-1185">Reference proteome</keyword>
<proteinExistence type="predicted"/>
<accession>G0M6Y6</accession>